<dbReference type="Proteomes" id="UP000635983">
    <property type="component" value="Unassembled WGS sequence"/>
</dbReference>
<comment type="caution">
    <text evidence="2">The sequence shown here is derived from an EMBL/GenBank/DDBJ whole genome shotgun (WGS) entry which is preliminary data.</text>
</comment>
<evidence type="ECO:0000313" key="3">
    <source>
        <dbReference type="Proteomes" id="UP000635983"/>
    </source>
</evidence>
<evidence type="ECO:0000256" key="1">
    <source>
        <dbReference type="SAM" id="SignalP"/>
    </source>
</evidence>
<organism evidence="2 3">
    <name type="scientific">Pseudomonas matsuisoli</name>
    <dbReference type="NCBI Taxonomy" id="1515666"/>
    <lineage>
        <taxon>Bacteria</taxon>
        <taxon>Pseudomonadati</taxon>
        <taxon>Pseudomonadota</taxon>
        <taxon>Gammaproteobacteria</taxon>
        <taxon>Pseudomonadales</taxon>
        <taxon>Pseudomonadaceae</taxon>
        <taxon>Pseudomonas</taxon>
    </lineage>
</organism>
<gene>
    <name evidence="2" type="ORF">GCM10009304_06290</name>
</gene>
<dbReference type="EMBL" id="BMPO01000001">
    <property type="protein sequence ID" value="GGJ82987.1"/>
    <property type="molecule type" value="Genomic_DNA"/>
</dbReference>
<reference evidence="2" key="2">
    <citation type="submission" date="2020-09" db="EMBL/GenBank/DDBJ databases">
        <authorList>
            <person name="Sun Q."/>
            <person name="Ohkuma M."/>
        </authorList>
    </citation>
    <scope>NUCLEOTIDE SEQUENCE</scope>
    <source>
        <strain evidence="2">JCM 30078</strain>
    </source>
</reference>
<evidence type="ECO:0008006" key="4">
    <source>
        <dbReference type="Google" id="ProtNLM"/>
    </source>
</evidence>
<proteinExistence type="predicted"/>
<dbReference type="AlphaFoldDB" id="A0A917PKY6"/>
<keyword evidence="1" id="KW-0732">Signal</keyword>
<protein>
    <recommendedName>
        <fullName evidence="4">Porin</fullName>
    </recommendedName>
</protein>
<evidence type="ECO:0000313" key="2">
    <source>
        <dbReference type="EMBL" id="GGJ82987.1"/>
    </source>
</evidence>
<accession>A0A917PKY6</accession>
<dbReference type="RefSeq" id="WP_188981665.1">
    <property type="nucleotide sequence ID" value="NZ_BMPO01000001.1"/>
</dbReference>
<sequence length="418" mass="45306">MRVVSLSSAISLALLTTFSVTANAAVDQKLLDMLRANGSINQAQHAELTADLANETKAATTSGQVTREEMSALEKKLAWAAKTQFKGDIRLRHERVDVDGEGRAEDRQRIRARLGAYSEVTPQVDAGIRIATGSSDDGRSTNQSLDGYFEKKDLWLDQAYVDYHPDALPGLNLIGGKMSQPWESMGDIIWDGDLNPEGAAATYSHDLGGAELFGSTGYYVLDDGVDANGVQTRYDLSMYTGQAGVKFGLGEAVKLTLGGSVYAFNNDNDASSLNDDGTLTVFEALGNTEDEFELYEAFAKADITGFVLPLSVYGQYVKNDKASEYDTAWLAGFKTKWNALSFDYNYRDVQRNGVVSALTDSDFGGGTTGSRGHKFKLGYALDKNIGVGLTYLMAQSDTYGPETDADVNTLQVDLEAKF</sequence>
<feature type="signal peptide" evidence="1">
    <location>
        <begin position="1"/>
        <end position="24"/>
    </location>
</feature>
<feature type="chain" id="PRO_5037042062" description="Porin" evidence="1">
    <location>
        <begin position="25"/>
        <end position="418"/>
    </location>
</feature>
<dbReference type="SUPFAM" id="SSF56935">
    <property type="entry name" value="Porins"/>
    <property type="match status" value="1"/>
</dbReference>
<dbReference type="Pfam" id="PF16930">
    <property type="entry name" value="Porin_5"/>
    <property type="match status" value="2"/>
</dbReference>
<reference evidence="2" key="1">
    <citation type="journal article" date="2014" name="Int. J. Syst. Evol. Microbiol.">
        <title>Complete genome sequence of Corynebacterium casei LMG S-19264T (=DSM 44701T), isolated from a smear-ripened cheese.</title>
        <authorList>
            <consortium name="US DOE Joint Genome Institute (JGI-PGF)"/>
            <person name="Walter F."/>
            <person name="Albersmeier A."/>
            <person name="Kalinowski J."/>
            <person name="Ruckert C."/>
        </authorList>
    </citation>
    <scope>NUCLEOTIDE SEQUENCE</scope>
    <source>
        <strain evidence="2">JCM 30078</strain>
    </source>
</reference>
<dbReference type="InterPro" id="IPR032638">
    <property type="entry name" value="Porin_5"/>
</dbReference>
<keyword evidence="3" id="KW-1185">Reference proteome</keyword>
<name>A0A917PKY6_9PSED</name>